<proteinExistence type="predicted"/>
<feature type="region of interest" description="Disordered" evidence="1">
    <location>
        <begin position="123"/>
        <end position="209"/>
    </location>
</feature>
<feature type="compositionally biased region" description="Low complexity" evidence="1">
    <location>
        <begin position="159"/>
        <end position="181"/>
    </location>
</feature>
<evidence type="ECO:0000256" key="1">
    <source>
        <dbReference type="SAM" id="MobiDB-lite"/>
    </source>
</evidence>
<reference evidence="2 3" key="1">
    <citation type="submission" date="2021-02" db="EMBL/GenBank/DDBJ databases">
        <title>Genome assembly of Pseudopithomyces chartarum.</title>
        <authorList>
            <person name="Jauregui R."/>
            <person name="Singh J."/>
            <person name="Voisey C."/>
        </authorList>
    </citation>
    <scope>NUCLEOTIDE SEQUENCE [LARGE SCALE GENOMIC DNA]</scope>
    <source>
        <strain evidence="2 3">AGR01</strain>
    </source>
</reference>
<sequence length="247" mass="27246">MQPQVPAMGAPTRSTSLLSVHESSHGEAKTQPQRIPTRPPMRESSQSNNMLMRQDIAAWAHLNPVPPSCQMVSFSSWRRFSATSGNSRSSEEMRASVLLEEHGTTPDYDPPLLERCPLRVDEDAASDTSNVEQNVQRSSSGQHVGNPSRYSRTQHARTARTSSTSSWTTATSDSSSRPSLSKLDFQKRKVRPASTTSLLTEGFKESPKCRLPPKAAMEKIGKELGFKALKIEDLPEDAFDSDSDDEV</sequence>
<dbReference type="EMBL" id="WVTA01000002">
    <property type="protein sequence ID" value="KAK3215616.1"/>
    <property type="molecule type" value="Genomic_DNA"/>
</dbReference>
<gene>
    <name evidence="2" type="ORF">GRF29_8g558694</name>
</gene>
<feature type="region of interest" description="Disordered" evidence="1">
    <location>
        <begin position="1"/>
        <end position="47"/>
    </location>
</feature>
<comment type="caution">
    <text evidence="2">The sequence shown here is derived from an EMBL/GenBank/DDBJ whole genome shotgun (WGS) entry which is preliminary data.</text>
</comment>
<organism evidence="2 3">
    <name type="scientific">Pseudopithomyces chartarum</name>
    <dbReference type="NCBI Taxonomy" id="1892770"/>
    <lineage>
        <taxon>Eukaryota</taxon>
        <taxon>Fungi</taxon>
        <taxon>Dikarya</taxon>
        <taxon>Ascomycota</taxon>
        <taxon>Pezizomycotina</taxon>
        <taxon>Dothideomycetes</taxon>
        <taxon>Pleosporomycetidae</taxon>
        <taxon>Pleosporales</taxon>
        <taxon>Massarineae</taxon>
        <taxon>Didymosphaeriaceae</taxon>
        <taxon>Pseudopithomyces</taxon>
    </lineage>
</organism>
<evidence type="ECO:0000313" key="2">
    <source>
        <dbReference type="EMBL" id="KAK3215616.1"/>
    </source>
</evidence>
<keyword evidence="3" id="KW-1185">Reference proteome</keyword>
<protein>
    <submittedName>
        <fullName evidence="2">Uncharacterized protein</fullName>
    </submittedName>
</protein>
<feature type="compositionally biased region" description="Polar residues" evidence="1">
    <location>
        <begin position="126"/>
        <end position="150"/>
    </location>
</feature>
<dbReference type="AlphaFoldDB" id="A0AAN6RLN1"/>
<name>A0AAN6RLN1_9PLEO</name>
<accession>A0AAN6RLN1</accession>
<evidence type="ECO:0000313" key="3">
    <source>
        <dbReference type="Proteomes" id="UP001280581"/>
    </source>
</evidence>
<dbReference type="Proteomes" id="UP001280581">
    <property type="component" value="Unassembled WGS sequence"/>
</dbReference>